<evidence type="ECO:0000256" key="9">
    <source>
        <dbReference type="PROSITE-ProRule" id="PRU00834"/>
    </source>
</evidence>
<feature type="compositionally biased region" description="Polar residues" evidence="10">
    <location>
        <begin position="1287"/>
        <end position="1305"/>
    </location>
</feature>
<dbReference type="Pfam" id="PF17900">
    <property type="entry name" value="Peptidase_M1_N"/>
    <property type="match status" value="1"/>
</dbReference>
<accession>U6H112</accession>
<dbReference type="Pfam" id="PF05180">
    <property type="entry name" value="zf-DNL"/>
    <property type="match status" value="1"/>
</dbReference>
<dbReference type="OrthoDB" id="10031169at2759"/>
<evidence type="ECO:0000256" key="7">
    <source>
        <dbReference type="ARBA" id="ARBA00022833"/>
    </source>
</evidence>
<dbReference type="VEuPathDB" id="ToxoDB:EPH_0069020"/>
<dbReference type="InterPro" id="IPR035414">
    <property type="entry name" value="Peptidase_M1_pepN_Ig-like"/>
</dbReference>
<dbReference type="EMBL" id="HG694867">
    <property type="protein sequence ID" value="CDI86135.1"/>
    <property type="molecule type" value="Genomic_DNA"/>
</dbReference>
<dbReference type="Gene3D" id="1.25.50.10">
    <property type="entry name" value="Peptidase M1, alanyl aminopeptidase, C-terminal domain"/>
    <property type="match status" value="1"/>
</dbReference>
<dbReference type="InterPro" id="IPR024601">
    <property type="entry name" value="Peptidase_M1_pepN_C"/>
</dbReference>
<dbReference type="Gene3D" id="1.10.390.10">
    <property type="entry name" value="Neutral Protease Domain 2"/>
    <property type="match status" value="1"/>
</dbReference>
<dbReference type="SUPFAM" id="SSF63737">
    <property type="entry name" value="Leukotriene A4 hydrolase N-terminal domain"/>
    <property type="match status" value="1"/>
</dbReference>
<dbReference type="Gene3D" id="2.60.40.1730">
    <property type="entry name" value="tricorn interacting facor f3 domain"/>
    <property type="match status" value="1"/>
</dbReference>
<dbReference type="Pfam" id="PF11940">
    <property type="entry name" value="DUF3458"/>
    <property type="match status" value="1"/>
</dbReference>
<feature type="region of interest" description="Disordered" evidence="10">
    <location>
        <begin position="615"/>
        <end position="641"/>
    </location>
</feature>
<feature type="domain" description="DNL-type" evidence="11">
    <location>
        <begin position="1067"/>
        <end position="1162"/>
    </location>
</feature>
<dbReference type="PANTHER" id="PTHR46322:SF1">
    <property type="entry name" value="PUROMYCIN-SENSITIVE AMINOPEPTIDASE"/>
    <property type="match status" value="1"/>
</dbReference>
<dbReference type="PRINTS" id="PR00756">
    <property type="entry name" value="ALADIPTASE"/>
</dbReference>
<keyword evidence="9" id="KW-0863">Zinc-finger</keyword>
<gene>
    <name evidence="12" type="ORF">EPH_0069020</name>
</gene>
<comment type="similarity">
    <text evidence="2">Belongs to the peptidase M1 family.</text>
</comment>
<dbReference type="InterPro" id="IPR014782">
    <property type="entry name" value="Peptidase_M1_dom"/>
</dbReference>
<evidence type="ECO:0000313" key="12">
    <source>
        <dbReference type="EMBL" id="CDI86135.1"/>
    </source>
</evidence>
<protein>
    <submittedName>
        <fullName evidence="12">Aminopeptidase N, putative</fullName>
    </submittedName>
</protein>
<feature type="region of interest" description="Disordered" evidence="10">
    <location>
        <begin position="117"/>
        <end position="141"/>
    </location>
</feature>
<dbReference type="InterPro" id="IPR038438">
    <property type="entry name" value="PepN_Ig-like_sf"/>
</dbReference>
<reference evidence="12" key="1">
    <citation type="submission" date="2013-10" db="EMBL/GenBank/DDBJ databases">
        <title>Genomic analysis of the causative agents of coccidiosis in chickens.</title>
        <authorList>
            <person name="Reid A.J."/>
            <person name="Blake D."/>
            <person name="Billington K."/>
            <person name="Browne H."/>
            <person name="Dunn M."/>
            <person name="Hung S."/>
            <person name="Kawahara F."/>
            <person name="Miranda-Saavedra D."/>
            <person name="Mourier T."/>
            <person name="Nagra H."/>
            <person name="Otto T.D."/>
            <person name="Rawlings N."/>
            <person name="Sanchez A."/>
            <person name="Sanders M."/>
            <person name="Subramaniam C."/>
            <person name="Tay Y."/>
            <person name="Dear P."/>
            <person name="Doerig C."/>
            <person name="Gruber A."/>
            <person name="Parkinson J."/>
            <person name="Shirley M."/>
            <person name="Wan K.L."/>
            <person name="Berriman M."/>
            <person name="Tomley F."/>
            <person name="Pain A."/>
        </authorList>
    </citation>
    <scope>NUCLEOTIDE SEQUENCE [LARGE SCALE GENOMIC DNA]</scope>
    <source>
        <strain evidence="12">Houghton</strain>
    </source>
</reference>
<evidence type="ECO:0000313" key="13">
    <source>
        <dbReference type="Proteomes" id="UP000018201"/>
    </source>
</evidence>
<dbReference type="InterPro" id="IPR027268">
    <property type="entry name" value="Peptidase_M4/M1_CTD_sf"/>
</dbReference>
<evidence type="ECO:0000256" key="5">
    <source>
        <dbReference type="ARBA" id="ARBA00022723"/>
    </source>
</evidence>
<evidence type="ECO:0000256" key="4">
    <source>
        <dbReference type="ARBA" id="ARBA00022670"/>
    </source>
</evidence>
<feature type="compositionally biased region" description="Basic and acidic residues" evidence="10">
    <location>
        <begin position="1272"/>
        <end position="1286"/>
    </location>
</feature>
<feature type="region of interest" description="Disordered" evidence="10">
    <location>
        <begin position="1018"/>
        <end position="1046"/>
    </location>
</feature>
<dbReference type="InterPro" id="IPR012779">
    <property type="entry name" value="Peptidase_M1_pepN"/>
</dbReference>
<organism evidence="12 13">
    <name type="scientific">Eimeria praecox</name>
    <dbReference type="NCBI Taxonomy" id="51316"/>
    <lineage>
        <taxon>Eukaryota</taxon>
        <taxon>Sar</taxon>
        <taxon>Alveolata</taxon>
        <taxon>Apicomplexa</taxon>
        <taxon>Conoidasida</taxon>
        <taxon>Coccidia</taxon>
        <taxon>Eucoccidiorida</taxon>
        <taxon>Eimeriorina</taxon>
        <taxon>Eimeriidae</taxon>
        <taxon>Eimeria</taxon>
    </lineage>
</organism>
<dbReference type="GO" id="GO:0008270">
    <property type="term" value="F:zinc ion binding"/>
    <property type="evidence" value="ECO:0007669"/>
    <property type="project" value="UniProtKB-KW"/>
</dbReference>
<keyword evidence="3 12" id="KW-0031">Aminopeptidase</keyword>
<feature type="region of interest" description="Disordered" evidence="10">
    <location>
        <begin position="1240"/>
        <end position="1343"/>
    </location>
</feature>
<keyword evidence="6" id="KW-0378">Hydrolase</keyword>
<reference evidence="12" key="2">
    <citation type="submission" date="2013-10" db="EMBL/GenBank/DDBJ databases">
        <authorList>
            <person name="Aslett M."/>
        </authorList>
    </citation>
    <scope>NUCLEOTIDE SEQUENCE [LARGE SCALE GENOMIC DNA]</scope>
    <source>
        <strain evidence="12">Houghton</strain>
    </source>
</reference>
<dbReference type="Gene3D" id="2.60.40.1840">
    <property type="match status" value="1"/>
</dbReference>
<evidence type="ECO:0000256" key="1">
    <source>
        <dbReference type="ARBA" id="ARBA00001947"/>
    </source>
</evidence>
<feature type="compositionally biased region" description="Polar residues" evidence="10">
    <location>
        <begin position="615"/>
        <end position="635"/>
    </location>
</feature>
<dbReference type="Gene3D" id="3.60.15.10">
    <property type="entry name" value="Ribonuclease Z/Hydroxyacylglutathione hydrolase-like"/>
    <property type="match status" value="2"/>
</dbReference>
<dbReference type="NCBIfam" id="TIGR02414">
    <property type="entry name" value="pepN_proteo"/>
    <property type="match status" value="1"/>
</dbReference>
<dbReference type="GO" id="GO:0006508">
    <property type="term" value="P:proteolysis"/>
    <property type="evidence" value="ECO:0007669"/>
    <property type="project" value="UniProtKB-KW"/>
</dbReference>
<feature type="compositionally biased region" description="Basic and acidic residues" evidence="10">
    <location>
        <begin position="1332"/>
        <end position="1343"/>
    </location>
</feature>
<dbReference type="GO" id="GO:0004177">
    <property type="term" value="F:aminopeptidase activity"/>
    <property type="evidence" value="ECO:0007669"/>
    <property type="project" value="UniProtKB-KW"/>
</dbReference>
<proteinExistence type="inferred from homology"/>
<name>U6H112_9EIME</name>
<feature type="region of interest" description="Disordered" evidence="10">
    <location>
        <begin position="380"/>
        <end position="399"/>
    </location>
</feature>
<comment type="cofactor">
    <cofactor evidence="1">
        <name>Zn(2+)</name>
        <dbReference type="ChEBI" id="CHEBI:29105"/>
    </cofactor>
</comment>
<keyword evidence="13" id="KW-1185">Reference proteome</keyword>
<keyword evidence="5" id="KW-0479">Metal-binding</keyword>
<dbReference type="InterPro" id="IPR007853">
    <property type="entry name" value="Znf_DNL-typ"/>
</dbReference>
<feature type="region of interest" description="Disordered" evidence="10">
    <location>
        <begin position="56"/>
        <end position="83"/>
    </location>
</feature>
<dbReference type="InterPro" id="IPR045357">
    <property type="entry name" value="Aminopeptidase_N-like_N"/>
</dbReference>
<feature type="compositionally biased region" description="Low complexity" evidence="10">
    <location>
        <begin position="1018"/>
        <end position="1030"/>
    </location>
</feature>
<evidence type="ECO:0000259" key="11">
    <source>
        <dbReference type="PROSITE" id="PS51501"/>
    </source>
</evidence>
<feature type="compositionally biased region" description="Low complexity" evidence="10">
    <location>
        <begin position="1306"/>
        <end position="1318"/>
    </location>
</feature>
<keyword evidence="4" id="KW-0645">Protease</keyword>
<dbReference type="FunFam" id="3.30.2010.30:FF:000002">
    <property type="entry name" value="Putative aminopeptidase N"/>
    <property type="match status" value="1"/>
</dbReference>
<evidence type="ECO:0000256" key="6">
    <source>
        <dbReference type="ARBA" id="ARBA00022801"/>
    </source>
</evidence>
<dbReference type="GO" id="GO:0008237">
    <property type="term" value="F:metallopeptidase activity"/>
    <property type="evidence" value="ECO:0007669"/>
    <property type="project" value="UniProtKB-KW"/>
</dbReference>
<evidence type="ECO:0000256" key="8">
    <source>
        <dbReference type="ARBA" id="ARBA00023049"/>
    </source>
</evidence>
<dbReference type="Gene3D" id="3.30.2010.30">
    <property type="match status" value="1"/>
</dbReference>
<dbReference type="PROSITE" id="PS51501">
    <property type="entry name" value="ZF_DNL"/>
    <property type="match status" value="1"/>
</dbReference>
<dbReference type="SUPFAM" id="SSF55486">
    <property type="entry name" value="Metalloproteases ('zincins'), catalytic domain"/>
    <property type="match status" value="1"/>
</dbReference>
<feature type="region of interest" description="Disordered" evidence="10">
    <location>
        <begin position="187"/>
        <end position="206"/>
    </location>
</feature>
<evidence type="ECO:0000256" key="2">
    <source>
        <dbReference type="ARBA" id="ARBA00010136"/>
    </source>
</evidence>
<dbReference type="InterPro" id="IPR042097">
    <property type="entry name" value="Aminopeptidase_N-like_N_sf"/>
</dbReference>
<dbReference type="InterPro" id="IPR036866">
    <property type="entry name" value="RibonucZ/Hydroxyglut_hydro"/>
</dbReference>
<dbReference type="MEROPS" id="M01.005"/>
<keyword evidence="7" id="KW-0862">Zinc</keyword>
<dbReference type="Proteomes" id="UP000018201">
    <property type="component" value="Unassembled WGS sequence"/>
</dbReference>
<evidence type="ECO:0000256" key="3">
    <source>
        <dbReference type="ARBA" id="ARBA00022438"/>
    </source>
</evidence>
<dbReference type="Pfam" id="PF17432">
    <property type="entry name" value="DUF3458_C"/>
    <property type="match status" value="1"/>
</dbReference>
<sequence length="2235" mass="241660">MPLSTPLEALNVFVDFFGRTPAGVTNKLRVGIGGHQEFPYSRVEQENASNVDPEFIGTPWFAAPPRTTSPKGKRRFHEGPLEEGPRVDGSSVFKCGFCVPNLFVLTHAHSDHLRGLRPSWGRDNDESPVTSKGPSAGPRGPIVCTEITRQLLLRTHPKLEHYLLPLKLQTPYLFHVQTASVEAPVGHLTGPSGTTHPSGQHTPEGPSLLHLKAEKATDGESRGPVYAPNEAIQPKEAKELQAAHAENSSSKNSFRAWQQTRPFLAGPSQLLVERAAAAALRNSGSSPGGTSVCCCGRAVDRVYIQLVDARHCPGSALLLLRSPAVGSYVHTGDFCCSGSNLQPLLEQVKQGLQVLQQLEDPAAASAAAAVATVEQAGDGVSIGPNAAEGAETPESLVSQEQQRQLHVDMLYLDSTYLHPRFSFLSQEEAVANMSLHVREALKRSRSNALTICARGLPEDPSGEASTRSPSCMHYQQQDELQQQQQQLNQGGTEELSGQGRAASHAAAVADVCLFAVPRRQLVRVVEALDSSGLPALGLLPSVCAAAIVVVVCVGGGFSFGALPSVHSVPISSHSSFSSILEFVKALSPQKVVLLEPLPVPSCTCATLRRPGANQIHQARDLTSSSETSNKRSNGSCGDGLHQSHNYEMKGSMAGAPESRDMCKLQRSEHGGALDEPFALLLDDPEALDTILPVRSNGLECMGTSSCSGSVALPALGNGCATSAAAGGARAAPSGLAARIGSCRVYGNFKYNGIEGLSAFVRATEVPVVMLGSGRRHFCPHGGPCRGKGDILPATEPVCGQRGDRSSVSVGLLQPDIGARFQCTHSADVAEAEMLVGHLEDSRFPTWQARANAGTGGRWSGTVASCAQHLSGDGLPDKALLGCYGACAAKKQMTSRRLVGALKGPHPSSSTPLAGHSGSLFSALTRTNTEAGMPRTRQRTLPSGAAAAAAPTTAATAETTKAATAAITATTATGAATATSGKLANCRVFDRCTTSPGVLLSSVLRHQYYQRPLRRLLTTASTGAPSGSPPVAAAPPVAPEGAEGPAGEVAGAPEIRFDLSRIPGTENARDGLLALIFTCCKCNTRSAKKFSKVAYTKGVVIVRCPGCNNLHLVADRLKWFGEEESDVETILAAKGEKVLRTLTGKQRLCIRILNGVLSRTKARHRSLAPWGHLRFCDDRWSSRRRYESPHYLDTASTSLVSSLLTRSSPHSWRRGPVGIPASSASVRGALSSSSLLPHIQAAAAASSPDEVEDEPLGDGYLPSTEENEQYEAADGHAPHALRGDAERQQPSANRSGTETHASPKQETTAITDTADGGTTPLALSAITPKQRGRPGEKFRDEYKPPDFTVDSVDLRFLLEDANTKVTATMIMRRAAGTQPTDLILNGEDLDLVSLTVNGRQIKRVGGTSAAGEGEEGYRMGSDGSLIISKAVLPQEAGEPFTLQTEVYIHPKSNLKLKGLYVSGSALVTQCEAEGFRRITYFLDRPDVLTKYKVRLEANKEKYPVLLSNGEKTEEGPVEDSPDHHFVVFTDPHPKPSYLFAILAGDFAAIKDKFTTKSGKEVALAVYSEPAQLHKLNWAMHSVKVSMKWEEDHFGREYDLDTFNVACVSDFNAGAMENKGLNIFNCTLLLADMQTSTDDDFERVLAVVGHEYFHNWTGNRVTLTLKEGLTVFREQLFMGTVMSAGVQRIKEVADLMSRQFAEDDGPMAHPIRPESYVAMDNFYTATVYDKGAEVVRIYHTLLGASGFRKGMDLYFERHDNKAATCDDFRAAMADANGVNLDQMDRWYRQAGTPRLEVLQSQYKEDAQIFEIRFRQHTPPSPGQETKEPQVIPVKIGLIGKDSHKDLLHPSVVLEMTEEEQTFRIRGVREPCVPSILRGFSAPVRLINPLQTAEENAFLLAYDTDPVTKWFASRALAAPIVISRSKRLAADKSITIVEKLPEDYVEALRTTLTDQATDNALKALILQLPDWNVLSRELTPIDPEALHKAIRTVKADLAAALKPEMLDLYKQLTIPAGQQDEVTEEETGRRKLRNTLLHFLSAARDEEAVERAFKHFTEAKCMTDKYASLIALSNMPTGEREQAFSRFYEDAAGDPLVVDKWFKAQALSDLPDQVERVAALLQHPAFSLKNPNRLRSLVYVFAAVNHVHFHRSDGKGYELLADVVLQADRINPVAASRGAKIFLNWRQYDESRQQLIQQQLRRILAEPSLSKNVKEVVVLALDSPASPPPAPQPPQSDS</sequence>
<dbReference type="Pfam" id="PF01433">
    <property type="entry name" value="Peptidase_M1"/>
    <property type="match status" value="1"/>
</dbReference>
<dbReference type="PANTHER" id="PTHR46322">
    <property type="entry name" value="PUROMYCIN-SENSITIVE AMINOPEPTIDASE"/>
    <property type="match status" value="1"/>
</dbReference>
<feature type="compositionally biased region" description="Polar residues" evidence="10">
    <location>
        <begin position="191"/>
        <end position="201"/>
    </location>
</feature>
<dbReference type="SUPFAM" id="SSF56281">
    <property type="entry name" value="Metallo-hydrolase/oxidoreductase"/>
    <property type="match status" value="1"/>
</dbReference>
<evidence type="ECO:0000256" key="10">
    <source>
        <dbReference type="SAM" id="MobiDB-lite"/>
    </source>
</evidence>
<keyword evidence="8" id="KW-0482">Metalloprotease</keyword>
<dbReference type="CDD" id="cd09600">
    <property type="entry name" value="M1_APN"/>
    <property type="match status" value="1"/>
</dbReference>
<dbReference type="InterPro" id="IPR001930">
    <property type="entry name" value="Peptidase_M1"/>
</dbReference>
<dbReference type="InterPro" id="IPR037144">
    <property type="entry name" value="Peptidase_M1_pepN_C_sf"/>
</dbReference>